<keyword evidence="1" id="KW-0472">Membrane</keyword>
<proteinExistence type="predicted"/>
<protein>
    <submittedName>
        <fullName evidence="3">G_PROTEIN_RECEP_F1_2 domain-containing protein</fullName>
    </submittedName>
</protein>
<evidence type="ECO:0000313" key="3">
    <source>
        <dbReference type="WBParaSite" id="Pan_g1745.t1"/>
    </source>
</evidence>
<dbReference type="Proteomes" id="UP000492821">
    <property type="component" value="Unassembled WGS sequence"/>
</dbReference>
<feature type="transmembrane region" description="Helical" evidence="1">
    <location>
        <begin position="55"/>
        <end position="75"/>
    </location>
</feature>
<keyword evidence="1" id="KW-0812">Transmembrane</keyword>
<feature type="transmembrane region" description="Helical" evidence="1">
    <location>
        <begin position="223"/>
        <end position="248"/>
    </location>
</feature>
<feature type="transmembrane region" description="Helical" evidence="1">
    <location>
        <begin position="23"/>
        <end position="43"/>
    </location>
</feature>
<keyword evidence="2" id="KW-1185">Reference proteome</keyword>
<organism evidence="2 3">
    <name type="scientific">Panagrellus redivivus</name>
    <name type="common">Microworm</name>
    <dbReference type="NCBI Taxonomy" id="6233"/>
    <lineage>
        <taxon>Eukaryota</taxon>
        <taxon>Metazoa</taxon>
        <taxon>Ecdysozoa</taxon>
        <taxon>Nematoda</taxon>
        <taxon>Chromadorea</taxon>
        <taxon>Rhabditida</taxon>
        <taxon>Tylenchina</taxon>
        <taxon>Panagrolaimomorpha</taxon>
        <taxon>Panagrolaimoidea</taxon>
        <taxon>Panagrolaimidae</taxon>
        <taxon>Panagrellus</taxon>
    </lineage>
</organism>
<dbReference type="WBParaSite" id="Pan_g1745.t1">
    <property type="protein sequence ID" value="Pan_g1745.t1"/>
    <property type="gene ID" value="Pan_g1745"/>
</dbReference>
<evidence type="ECO:0000256" key="1">
    <source>
        <dbReference type="SAM" id="Phobius"/>
    </source>
</evidence>
<reference evidence="3" key="2">
    <citation type="submission" date="2020-10" db="UniProtKB">
        <authorList>
            <consortium name="WormBaseParasite"/>
        </authorList>
    </citation>
    <scope>IDENTIFICATION</scope>
</reference>
<evidence type="ECO:0000313" key="2">
    <source>
        <dbReference type="Proteomes" id="UP000492821"/>
    </source>
</evidence>
<feature type="transmembrane region" description="Helical" evidence="1">
    <location>
        <begin position="182"/>
        <end position="202"/>
    </location>
</feature>
<name>A0A7E4V8D1_PANRE</name>
<feature type="transmembrane region" description="Helical" evidence="1">
    <location>
        <begin position="95"/>
        <end position="120"/>
    </location>
</feature>
<feature type="transmembrane region" description="Helical" evidence="1">
    <location>
        <begin position="260"/>
        <end position="284"/>
    </location>
</feature>
<keyword evidence="1" id="KW-1133">Transmembrane helix</keyword>
<feature type="transmembrane region" description="Helical" evidence="1">
    <location>
        <begin position="141"/>
        <end position="162"/>
    </location>
</feature>
<accession>A0A7E4V8D1</accession>
<dbReference type="AlphaFoldDB" id="A0A7E4V8D1"/>
<sequence>MSINNDALSSQYNILTLKVVNGFTYSVAGCTFLVAPFYIYAVVVKSSPAMRRYKYLLLVFTIFSGFVFLTITLFAPICKNNGYVLHGLLKEVDLYIFTLFAVGVVDAHIVTMDILLLMLINLYNRASKNLQLQPRYLVKSFHIFMLITSVCEIVVFSIWFTYSKMPWGLNVYFYFIEHVAPPVIGLYQLSRIILLVVVISLNNRFGRKLKEMKSVRAAEFHKMLARAINTSVVFIVLITRAPIAFVYVASFLKNVPLTDVVITVATCLQQTLMLGEMLITLYYIKPYRMFIVGLFNNEVAPVLIVSNTFE</sequence>
<reference evidence="2" key="1">
    <citation type="journal article" date="2013" name="Genetics">
        <title>The draft genome and transcriptome of Panagrellus redivivus are shaped by the harsh demands of a free-living lifestyle.</title>
        <authorList>
            <person name="Srinivasan J."/>
            <person name="Dillman A.R."/>
            <person name="Macchietto M.G."/>
            <person name="Heikkinen L."/>
            <person name="Lakso M."/>
            <person name="Fracchia K.M."/>
            <person name="Antoshechkin I."/>
            <person name="Mortazavi A."/>
            <person name="Wong G."/>
            <person name="Sternberg P.W."/>
        </authorList>
    </citation>
    <scope>NUCLEOTIDE SEQUENCE [LARGE SCALE GENOMIC DNA]</scope>
    <source>
        <strain evidence="2">MT8872</strain>
    </source>
</reference>